<proteinExistence type="predicted"/>
<keyword evidence="2" id="KW-1185">Reference proteome</keyword>
<organism evidence="1 2">
    <name type="scientific">Pseudocercospora musae</name>
    <dbReference type="NCBI Taxonomy" id="113226"/>
    <lineage>
        <taxon>Eukaryota</taxon>
        <taxon>Fungi</taxon>
        <taxon>Dikarya</taxon>
        <taxon>Ascomycota</taxon>
        <taxon>Pezizomycotina</taxon>
        <taxon>Dothideomycetes</taxon>
        <taxon>Dothideomycetidae</taxon>
        <taxon>Mycosphaerellales</taxon>
        <taxon>Mycosphaerellaceae</taxon>
        <taxon>Pseudocercospora</taxon>
    </lineage>
</organism>
<comment type="caution">
    <text evidence="1">The sequence shown here is derived from an EMBL/GenBank/DDBJ whole genome shotgun (WGS) entry which is preliminary data.</text>
</comment>
<evidence type="ECO:0000313" key="2">
    <source>
        <dbReference type="Proteomes" id="UP000073492"/>
    </source>
</evidence>
<dbReference type="AlphaFoldDB" id="A0A139HSE3"/>
<sequence>MHGTGDRICYNQLSAPLHSVLSFIPVAQRRWVLSAIVQNRAGSVAFVQKLPICYESLTPRKIERAEGIDLTAQHGACEEETTREDRQELLFIAWTGGVVKCCSFLGG</sequence>
<dbReference type="EMBL" id="LFZO01000572">
    <property type="protein sequence ID" value="KXT05282.1"/>
    <property type="molecule type" value="Genomic_DNA"/>
</dbReference>
<protein>
    <submittedName>
        <fullName evidence="1">Uncharacterized protein</fullName>
    </submittedName>
</protein>
<gene>
    <name evidence="1" type="ORF">AC579_8064</name>
</gene>
<evidence type="ECO:0000313" key="1">
    <source>
        <dbReference type="EMBL" id="KXT05282.1"/>
    </source>
</evidence>
<reference evidence="1 2" key="1">
    <citation type="submission" date="2015-07" db="EMBL/GenBank/DDBJ databases">
        <title>Comparative genomics of the Sigatoka disease complex on banana suggests a link between parallel evolutionary changes in Pseudocercospora fijiensis and Pseudocercospora eumusae and increased virulence on the banana host.</title>
        <authorList>
            <person name="Chang T.-C."/>
            <person name="Salvucci A."/>
            <person name="Crous P.W."/>
            <person name="Stergiopoulos I."/>
        </authorList>
    </citation>
    <scope>NUCLEOTIDE SEQUENCE [LARGE SCALE GENOMIC DNA]</scope>
    <source>
        <strain evidence="1 2">CBS 116634</strain>
    </source>
</reference>
<name>A0A139HSE3_9PEZI</name>
<accession>A0A139HSE3</accession>
<dbReference type="Proteomes" id="UP000073492">
    <property type="component" value="Unassembled WGS sequence"/>
</dbReference>